<dbReference type="GO" id="GO:0008955">
    <property type="term" value="F:peptidoglycan glycosyltransferase activity"/>
    <property type="evidence" value="ECO:0007669"/>
    <property type="project" value="UniProtKB-EC"/>
</dbReference>
<dbReference type="Gene3D" id="3.40.710.10">
    <property type="entry name" value="DD-peptidase/beta-lactamase superfamily"/>
    <property type="match status" value="1"/>
</dbReference>
<evidence type="ECO:0000256" key="3">
    <source>
        <dbReference type="ARBA" id="ARBA00022645"/>
    </source>
</evidence>
<comment type="similarity">
    <text evidence="2">In the N-terminal section; belongs to the glycosyltransferase 51 family.</text>
</comment>
<proteinExistence type="inferred from homology"/>
<dbReference type="RefSeq" id="WP_188896152.1">
    <property type="nucleotide sequence ID" value="NZ_BMMZ01000007.1"/>
</dbReference>
<evidence type="ECO:0000256" key="9">
    <source>
        <dbReference type="ARBA" id="ARBA00022984"/>
    </source>
</evidence>
<name>A0A917SB79_9ACTN</name>
<evidence type="ECO:0000256" key="2">
    <source>
        <dbReference type="ARBA" id="ARBA00007739"/>
    </source>
</evidence>
<dbReference type="GO" id="GO:0071555">
    <property type="term" value="P:cell wall organization"/>
    <property type="evidence" value="ECO:0007669"/>
    <property type="project" value="UniProtKB-KW"/>
</dbReference>
<evidence type="ECO:0000256" key="12">
    <source>
        <dbReference type="ARBA" id="ARBA00034000"/>
    </source>
</evidence>
<accession>A0A917SB79</accession>
<feature type="compositionally biased region" description="Low complexity" evidence="14">
    <location>
        <begin position="674"/>
        <end position="730"/>
    </location>
</feature>
<evidence type="ECO:0008006" key="19">
    <source>
        <dbReference type="Google" id="ProtNLM"/>
    </source>
</evidence>
<keyword evidence="8" id="KW-0133">Cell shape</keyword>
<dbReference type="GO" id="GO:0009002">
    <property type="term" value="F:serine-type D-Ala-D-Ala carboxypeptidase activity"/>
    <property type="evidence" value="ECO:0007669"/>
    <property type="project" value="UniProtKB-EC"/>
</dbReference>
<keyword evidence="5" id="KW-0328">Glycosyltransferase</keyword>
<gene>
    <name evidence="17" type="ORF">GCM10011575_29590</name>
</gene>
<evidence type="ECO:0000256" key="8">
    <source>
        <dbReference type="ARBA" id="ARBA00022960"/>
    </source>
</evidence>
<feature type="domain" description="Penicillin-binding protein transpeptidase" evidence="15">
    <location>
        <begin position="355"/>
        <end position="606"/>
    </location>
</feature>
<dbReference type="AlphaFoldDB" id="A0A917SB79"/>
<feature type="region of interest" description="Disordered" evidence="14">
    <location>
        <begin position="1"/>
        <end position="20"/>
    </location>
</feature>
<keyword evidence="6" id="KW-0808">Transferase</keyword>
<evidence type="ECO:0000256" key="4">
    <source>
        <dbReference type="ARBA" id="ARBA00022670"/>
    </source>
</evidence>
<evidence type="ECO:0000313" key="18">
    <source>
        <dbReference type="Proteomes" id="UP000613840"/>
    </source>
</evidence>
<evidence type="ECO:0000256" key="14">
    <source>
        <dbReference type="SAM" id="MobiDB-lite"/>
    </source>
</evidence>
<evidence type="ECO:0000259" key="15">
    <source>
        <dbReference type="Pfam" id="PF00905"/>
    </source>
</evidence>
<dbReference type="EMBL" id="BMMZ01000007">
    <property type="protein sequence ID" value="GGL69040.1"/>
    <property type="molecule type" value="Genomic_DNA"/>
</dbReference>
<evidence type="ECO:0000256" key="7">
    <source>
        <dbReference type="ARBA" id="ARBA00022801"/>
    </source>
</evidence>
<dbReference type="GO" id="GO:0008360">
    <property type="term" value="P:regulation of cell shape"/>
    <property type="evidence" value="ECO:0007669"/>
    <property type="project" value="UniProtKB-KW"/>
</dbReference>
<evidence type="ECO:0000256" key="1">
    <source>
        <dbReference type="ARBA" id="ARBA00007090"/>
    </source>
</evidence>
<keyword evidence="10" id="KW-0511">Multifunctional enzyme</keyword>
<dbReference type="GO" id="GO:0008658">
    <property type="term" value="F:penicillin binding"/>
    <property type="evidence" value="ECO:0007669"/>
    <property type="project" value="InterPro"/>
</dbReference>
<dbReference type="GO" id="GO:0006508">
    <property type="term" value="P:proteolysis"/>
    <property type="evidence" value="ECO:0007669"/>
    <property type="project" value="UniProtKB-KW"/>
</dbReference>
<evidence type="ECO:0000256" key="5">
    <source>
        <dbReference type="ARBA" id="ARBA00022676"/>
    </source>
</evidence>
<dbReference type="InterPro" id="IPR023346">
    <property type="entry name" value="Lysozyme-like_dom_sf"/>
</dbReference>
<dbReference type="InterPro" id="IPR001264">
    <property type="entry name" value="Glyco_trans_51"/>
</dbReference>
<evidence type="ECO:0000256" key="13">
    <source>
        <dbReference type="ARBA" id="ARBA00049902"/>
    </source>
</evidence>
<keyword evidence="9" id="KW-0573">Peptidoglycan synthesis</keyword>
<dbReference type="Pfam" id="PF00912">
    <property type="entry name" value="Transgly"/>
    <property type="match status" value="1"/>
</dbReference>
<dbReference type="FunFam" id="1.10.3810.10:FF:000001">
    <property type="entry name" value="Penicillin-binding protein 1A"/>
    <property type="match status" value="1"/>
</dbReference>
<reference evidence="17" key="1">
    <citation type="journal article" date="2014" name="Int. J. Syst. Evol. Microbiol.">
        <title>Complete genome sequence of Corynebacterium casei LMG S-19264T (=DSM 44701T), isolated from a smear-ripened cheese.</title>
        <authorList>
            <consortium name="US DOE Joint Genome Institute (JGI-PGF)"/>
            <person name="Walter F."/>
            <person name="Albersmeier A."/>
            <person name="Kalinowski J."/>
            <person name="Ruckert C."/>
        </authorList>
    </citation>
    <scope>NUCLEOTIDE SEQUENCE</scope>
    <source>
        <strain evidence="17">CGMCC 4.7306</strain>
    </source>
</reference>
<keyword evidence="18" id="KW-1185">Reference proteome</keyword>
<protein>
    <recommendedName>
        <fullName evidence="19">Penicillin-insensitive transglycosylase</fullName>
    </recommendedName>
</protein>
<dbReference type="GO" id="GO:0030288">
    <property type="term" value="C:outer membrane-bounded periplasmic space"/>
    <property type="evidence" value="ECO:0007669"/>
    <property type="project" value="TreeGrafter"/>
</dbReference>
<feature type="domain" description="Glycosyl transferase family 51" evidence="16">
    <location>
        <begin position="81"/>
        <end position="254"/>
    </location>
</feature>
<dbReference type="InterPro" id="IPR050396">
    <property type="entry name" value="Glycosyltr_51/Transpeptidase"/>
</dbReference>
<reference evidence="17" key="2">
    <citation type="submission" date="2020-09" db="EMBL/GenBank/DDBJ databases">
        <authorList>
            <person name="Sun Q."/>
            <person name="Zhou Y."/>
        </authorList>
    </citation>
    <scope>NUCLEOTIDE SEQUENCE</scope>
    <source>
        <strain evidence="17">CGMCC 4.7306</strain>
    </source>
</reference>
<dbReference type="Proteomes" id="UP000613840">
    <property type="component" value="Unassembled WGS sequence"/>
</dbReference>
<dbReference type="Pfam" id="PF00905">
    <property type="entry name" value="Transpeptidase"/>
    <property type="match status" value="1"/>
</dbReference>
<evidence type="ECO:0000256" key="10">
    <source>
        <dbReference type="ARBA" id="ARBA00023268"/>
    </source>
</evidence>
<dbReference type="InterPro" id="IPR012338">
    <property type="entry name" value="Beta-lactam/transpept-like"/>
</dbReference>
<sequence>MADRPQASRPTKRKTKRKKKLTPGRVIKRIFLTLLAVVVGLGVAGAVAVLIGYQRTEVPDPNTEFTTNTSYIYYDNAKTKLGDIEVQNRQSITYAQMPDSIKNAVVAAENNTFWTDPGYSVPGMVRAAVNIARGGSLQSGSTITQQYIKVMYLTEQQTISRKIKELLLARKLTHQMSKQQILTGYLNTIYFGRGAYGIQAASHAYFDEDAEDLTTQQSAVLAAVLNNPGYLDPDENGGDSQPLLDRYRYVLQSMVKSGYLSADEAATYSEKLPKLPKIPVSEKYRGPQGFLLKSVEDELATLPVDQSQVRGGGYKIITTFDKTDQDAAVKSAKKYTKMSATDSGHKSSKNLHVAITSIDVKTGGVLAMYGGPDYIENSRNWATTPRATASTFKPFALATGLENGFSLYSIMNGDTFTPPGDGVPIRNEFSEQYGPVTLLKATAQSINTAFVDLDTKLPGDGPQKVIDTAQKIGAIKEKSAQDWKPNDRVAIGSAQVSPLNMANAYATFADNGTYTQHHMISEILDSKGHVVYKAKPATHQAISKDVDSNVSYALQGVVKDGTGAAAQQLGRPVAGKTGTQGVGDEITSAWFTGYTRQVATSVMYVAGDGGNKDLDPYKRPYDATFFGSGYPLLTWMDYMQTATDGQKILDFPDPAKINQDKYPSPPPQTHTPKKTSTPKATHTPKPSSTPTGSAPPTSAPPTKSAPPASAPATTSAPATSAPATTKAPPTKTAPPPTDTSSATSKSTSKDTTKPKKPKAGPSEGG</sequence>
<feature type="compositionally biased region" description="Basic residues" evidence="14">
    <location>
        <begin position="10"/>
        <end position="20"/>
    </location>
</feature>
<comment type="catalytic activity">
    <reaction evidence="13">
        <text>[GlcNAc-(1-&gt;4)-Mur2Ac(oyl-L-Ala-gamma-D-Glu-L-Lys-D-Ala-D-Ala)](n)-di-trans,octa-cis-undecaprenyl diphosphate + beta-D-GlcNAc-(1-&gt;4)-Mur2Ac(oyl-L-Ala-gamma-D-Glu-L-Lys-D-Ala-D-Ala)-di-trans,octa-cis-undecaprenyl diphosphate = [GlcNAc-(1-&gt;4)-Mur2Ac(oyl-L-Ala-gamma-D-Glu-L-Lys-D-Ala-D-Ala)](n+1)-di-trans,octa-cis-undecaprenyl diphosphate + di-trans,octa-cis-undecaprenyl diphosphate + H(+)</text>
        <dbReference type="Rhea" id="RHEA:23708"/>
        <dbReference type="Rhea" id="RHEA-COMP:9602"/>
        <dbReference type="Rhea" id="RHEA-COMP:9603"/>
        <dbReference type="ChEBI" id="CHEBI:15378"/>
        <dbReference type="ChEBI" id="CHEBI:58405"/>
        <dbReference type="ChEBI" id="CHEBI:60033"/>
        <dbReference type="ChEBI" id="CHEBI:78435"/>
        <dbReference type="EC" id="2.4.99.28"/>
    </reaction>
</comment>
<comment type="similarity">
    <text evidence="1">In the C-terminal section; belongs to the transpeptidase family.</text>
</comment>
<comment type="caution">
    <text evidence="17">The sequence shown here is derived from an EMBL/GenBank/DDBJ whole genome shotgun (WGS) entry which is preliminary data.</text>
</comment>
<dbReference type="InterPro" id="IPR036950">
    <property type="entry name" value="PBP_transglycosylase"/>
</dbReference>
<dbReference type="PANTHER" id="PTHR32282">
    <property type="entry name" value="BINDING PROTEIN TRANSPEPTIDASE, PUTATIVE-RELATED"/>
    <property type="match status" value="1"/>
</dbReference>
<keyword evidence="4" id="KW-0645">Protease</keyword>
<evidence type="ECO:0000259" key="16">
    <source>
        <dbReference type="Pfam" id="PF00912"/>
    </source>
</evidence>
<dbReference type="Gene3D" id="1.10.3810.10">
    <property type="entry name" value="Biosynthetic peptidoglycan transglycosylase-like"/>
    <property type="match status" value="1"/>
</dbReference>
<keyword evidence="3" id="KW-0121">Carboxypeptidase</keyword>
<dbReference type="SUPFAM" id="SSF53955">
    <property type="entry name" value="Lysozyme-like"/>
    <property type="match status" value="1"/>
</dbReference>
<dbReference type="InterPro" id="IPR001460">
    <property type="entry name" value="PCN-bd_Tpept"/>
</dbReference>
<comment type="catalytic activity">
    <reaction evidence="12">
        <text>Preferential cleavage: (Ac)2-L-Lys-D-Ala-|-D-Ala. Also transpeptidation of peptidyl-alanyl moieties that are N-acyl substituents of D-alanine.</text>
        <dbReference type="EC" id="3.4.16.4"/>
    </reaction>
</comment>
<evidence type="ECO:0000256" key="11">
    <source>
        <dbReference type="ARBA" id="ARBA00023316"/>
    </source>
</evidence>
<keyword evidence="7" id="KW-0378">Hydrolase</keyword>
<dbReference type="GO" id="GO:0009252">
    <property type="term" value="P:peptidoglycan biosynthetic process"/>
    <property type="evidence" value="ECO:0007669"/>
    <property type="project" value="UniProtKB-KW"/>
</dbReference>
<dbReference type="SUPFAM" id="SSF56601">
    <property type="entry name" value="beta-lactamase/transpeptidase-like"/>
    <property type="match status" value="1"/>
</dbReference>
<keyword evidence="11" id="KW-0961">Cell wall biogenesis/degradation</keyword>
<organism evidence="17 18">
    <name type="scientific">Microlunatus endophyticus</name>
    <dbReference type="NCBI Taxonomy" id="1716077"/>
    <lineage>
        <taxon>Bacteria</taxon>
        <taxon>Bacillati</taxon>
        <taxon>Actinomycetota</taxon>
        <taxon>Actinomycetes</taxon>
        <taxon>Propionibacteriales</taxon>
        <taxon>Propionibacteriaceae</taxon>
        <taxon>Microlunatus</taxon>
    </lineage>
</organism>
<evidence type="ECO:0000256" key="6">
    <source>
        <dbReference type="ARBA" id="ARBA00022679"/>
    </source>
</evidence>
<feature type="region of interest" description="Disordered" evidence="14">
    <location>
        <begin position="649"/>
        <end position="765"/>
    </location>
</feature>
<dbReference type="PANTHER" id="PTHR32282:SF34">
    <property type="entry name" value="PENICILLIN-BINDING PROTEIN 1A"/>
    <property type="match status" value="1"/>
</dbReference>
<evidence type="ECO:0000313" key="17">
    <source>
        <dbReference type="EMBL" id="GGL69040.1"/>
    </source>
</evidence>